<dbReference type="SUPFAM" id="SSF55073">
    <property type="entry name" value="Nucleotide cyclase"/>
    <property type="match status" value="1"/>
</dbReference>
<organism evidence="8 9">
    <name type="scientific">Bacillus coahuilensis p1.1.43</name>
    <dbReference type="NCBI Taxonomy" id="1150625"/>
    <lineage>
        <taxon>Bacteria</taxon>
        <taxon>Bacillati</taxon>
        <taxon>Bacillota</taxon>
        <taxon>Bacilli</taxon>
        <taxon>Bacillales</taxon>
        <taxon>Bacillaceae</taxon>
        <taxon>Bacillus</taxon>
    </lineage>
</organism>
<dbReference type="PANTHER" id="PTHR46663">
    <property type="entry name" value="DIGUANYLATE CYCLASE DGCT-RELATED"/>
    <property type="match status" value="1"/>
</dbReference>
<evidence type="ECO:0000256" key="3">
    <source>
        <dbReference type="ARBA" id="ARBA00022692"/>
    </source>
</evidence>
<evidence type="ECO:0000256" key="2">
    <source>
        <dbReference type="ARBA" id="ARBA00022475"/>
    </source>
</evidence>
<protein>
    <submittedName>
        <fullName evidence="8">Diguanylate cyclase</fullName>
    </submittedName>
</protein>
<dbReference type="Pfam" id="PF02743">
    <property type="entry name" value="dCache_1"/>
    <property type="match status" value="1"/>
</dbReference>
<keyword evidence="9" id="KW-1185">Reference proteome</keyword>
<dbReference type="Proteomes" id="UP000074108">
    <property type="component" value="Unassembled WGS sequence"/>
</dbReference>
<dbReference type="OrthoDB" id="9759607at2"/>
<evidence type="ECO:0000256" key="5">
    <source>
        <dbReference type="ARBA" id="ARBA00023136"/>
    </source>
</evidence>
<keyword evidence="4 6" id="KW-1133">Transmembrane helix</keyword>
<evidence type="ECO:0000256" key="4">
    <source>
        <dbReference type="ARBA" id="ARBA00022989"/>
    </source>
</evidence>
<evidence type="ECO:0000313" key="9">
    <source>
        <dbReference type="Proteomes" id="UP000074108"/>
    </source>
</evidence>
<evidence type="ECO:0000256" key="1">
    <source>
        <dbReference type="ARBA" id="ARBA00004651"/>
    </source>
</evidence>
<dbReference type="Gene3D" id="3.30.70.270">
    <property type="match status" value="1"/>
</dbReference>
<reference evidence="8 9" key="1">
    <citation type="journal article" date="2016" name="Front. Microbiol.">
        <title>Microevolution Analysis of Bacillus coahuilensis Unveils Differences in Phosphorus Acquisition Strategies and Their Regulation.</title>
        <authorList>
            <person name="Gomez-Lunar Z."/>
            <person name="Hernandez-Gonzalez I."/>
            <person name="Rodriguez-Torres M.D."/>
            <person name="Souza V."/>
            <person name="Olmedo-Alvarez G."/>
        </authorList>
    </citation>
    <scope>NUCLEOTIDE SEQUENCE [LARGE SCALE GENOMIC DNA]</scope>
    <source>
        <strain evidence="9">p1.1.43</strain>
    </source>
</reference>
<keyword evidence="2" id="KW-1003">Cell membrane</keyword>
<dbReference type="RefSeq" id="WP_059351253.1">
    <property type="nucleotide sequence ID" value="NZ_LDYG01000031.1"/>
</dbReference>
<feature type="domain" description="GGDEF" evidence="7">
    <location>
        <begin position="407"/>
        <end position="542"/>
    </location>
</feature>
<comment type="caution">
    <text evidence="8">The sequence shown here is derived from an EMBL/GenBank/DDBJ whole genome shotgun (WGS) entry which is preliminary data.</text>
</comment>
<dbReference type="PATRIC" id="fig|1150625.3.peg.2086"/>
<sequence>MTIKLRTFVALLFAVIIILLTVSLSYFIGQQSSEKVTAEIGNSLSTTAYQMADKLDFFMWSREGEIEVLSELEALKDLNNIEEMSNLLEQLQESFPAFSWVGITDKDGKVIAATDNILKGADISMRPVYMEGIKGRFIGDVHDAVLLADLLPNPSGEPMKFVDISRAIENDEGEPIGVLAAHLSWDWSKQVERDLLRPLENYLRGAEVFIISKADDTVLLGPSKMVGSKLELRSIQQAQNGKNDWQLETWPDEKEYVTGYAYGQGYQNYEGLGWTVLVRIPKEIAYQPLEDLQQSILLIGLGFAVLFSFLGWYLSGFFTKPLRKITISANQLMLGQNVEIPEYKGIKDIEILSTTLRDLVSSLVKSVKDLNDMESLAHHDKLTGLYNRIYLDTYIEKESKQAIINRNTLTYLFLDLDGFKLVNDQYGHEAGDVLLKEVANRLTQSISLNDQAFRIGGDEFLLILHTSEHNYRDVANKIGDEVIHRLNLPFELPQGAVHIGCSIGAAVWKSEEQDGIDIIRYADEALYESKRTGKNKLTFSSTAN</sequence>
<dbReference type="SMART" id="SM00267">
    <property type="entry name" value="GGDEF"/>
    <property type="match status" value="1"/>
</dbReference>
<dbReference type="InterPro" id="IPR043128">
    <property type="entry name" value="Rev_trsase/Diguanyl_cyclase"/>
</dbReference>
<dbReference type="NCBIfam" id="TIGR00254">
    <property type="entry name" value="GGDEF"/>
    <property type="match status" value="1"/>
</dbReference>
<dbReference type="CDD" id="cd12914">
    <property type="entry name" value="PDC1_DGC_like"/>
    <property type="match status" value="1"/>
</dbReference>
<proteinExistence type="predicted"/>
<evidence type="ECO:0000256" key="6">
    <source>
        <dbReference type="SAM" id="Phobius"/>
    </source>
</evidence>
<dbReference type="PANTHER" id="PTHR46663:SF2">
    <property type="entry name" value="GGDEF DOMAIN-CONTAINING PROTEIN"/>
    <property type="match status" value="1"/>
</dbReference>
<name>A0A147K7H6_9BACI</name>
<dbReference type="STRING" id="1150625.Q75_09795"/>
<dbReference type="GO" id="GO:0005886">
    <property type="term" value="C:plasma membrane"/>
    <property type="evidence" value="ECO:0007669"/>
    <property type="project" value="UniProtKB-SubCell"/>
</dbReference>
<feature type="transmembrane region" description="Helical" evidence="6">
    <location>
        <begin position="296"/>
        <end position="314"/>
    </location>
</feature>
<dbReference type="EMBL" id="LDYG01000031">
    <property type="protein sequence ID" value="KUP05952.1"/>
    <property type="molecule type" value="Genomic_DNA"/>
</dbReference>
<keyword evidence="5 6" id="KW-0472">Membrane</keyword>
<dbReference type="Gene3D" id="3.30.450.20">
    <property type="entry name" value="PAS domain"/>
    <property type="match status" value="1"/>
</dbReference>
<dbReference type="InterPro" id="IPR029787">
    <property type="entry name" value="Nucleotide_cyclase"/>
</dbReference>
<dbReference type="Pfam" id="PF00990">
    <property type="entry name" value="GGDEF"/>
    <property type="match status" value="1"/>
</dbReference>
<gene>
    <name evidence="8" type="ORF">Q75_09795</name>
</gene>
<dbReference type="CDD" id="cd01949">
    <property type="entry name" value="GGDEF"/>
    <property type="match status" value="1"/>
</dbReference>
<dbReference type="FunFam" id="3.30.70.270:FF:000001">
    <property type="entry name" value="Diguanylate cyclase domain protein"/>
    <property type="match status" value="1"/>
</dbReference>
<dbReference type="InterPro" id="IPR033479">
    <property type="entry name" value="dCache_1"/>
</dbReference>
<comment type="subcellular location">
    <subcellularLocation>
        <location evidence="1">Cell membrane</location>
        <topology evidence="1">Multi-pass membrane protein</topology>
    </subcellularLocation>
</comment>
<evidence type="ECO:0000259" key="7">
    <source>
        <dbReference type="PROSITE" id="PS50887"/>
    </source>
</evidence>
<dbReference type="InterPro" id="IPR000160">
    <property type="entry name" value="GGDEF_dom"/>
</dbReference>
<dbReference type="Gene3D" id="6.10.340.10">
    <property type="match status" value="1"/>
</dbReference>
<dbReference type="InterPro" id="IPR052163">
    <property type="entry name" value="DGC-Regulatory_Protein"/>
</dbReference>
<dbReference type="PROSITE" id="PS50887">
    <property type="entry name" value="GGDEF"/>
    <property type="match status" value="1"/>
</dbReference>
<accession>A0A147K7H6</accession>
<keyword evidence="3 6" id="KW-0812">Transmembrane</keyword>
<evidence type="ECO:0000313" key="8">
    <source>
        <dbReference type="EMBL" id="KUP05952.1"/>
    </source>
</evidence>
<dbReference type="AlphaFoldDB" id="A0A147K7H6"/>